<accession>M5U8Z6</accession>
<evidence type="ECO:0000313" key="2">
    <source>
        <dbReference type="EMBL" id="EMI54331.1"/>
    </source>
</evidence>
<dbReference type="Proteomes" id="UP000011885">
    <property type="component" value="Unassembled WGS sequence"/>
</dbReference>
<protein>
    <submittedName>
        <fullName evidence="2">Uncharacterized protein</fullName>
    </submittedName>
</protein>
<evidence type="ECO:0000313" key="3">
    <source>
        <dbReference type="Proteomes" id="UP000011885"/>
    </source>
</evidence>
<reference evidence="2 3" key="1">
    <citation type="journal article" date="2013" name="Mar. Genomics">
        <title>Expression of sulfatases in Rhodopirellula baltica and the diversity of sulfatases in the genus Rhodopirellula.</title>
        <authorList>
            <person name="Wegner C.E."/>
            <person name="Richter-Heitmann T."/>
            <person name="Klindworth A."/>
            <person name="Klockow C."/>
            <person name="Richter M."/>
            <person name="Achstetter T."/>
            <person name="Glockner F.O."/>
            <person name="Harder J."/>
        </authorList>
    </citation>
    <scope>NUCLEOTIDE SEQUENCE [LARGE SCALE GENOMIC DNA]</scope>
    <source>
        <strain evidence="2 3">SM41</strain>
    </source>
</reference>
<dbReference type="EMBL" id="ANOH01000283">
    <property type="protein sequence ID" value="EMI54331.1"/>
    <property type="molecule type" value="Genomic_DNA"/>
</dbReference>
<gene>
    <name evidence="2" type="ORF">RSSM_04247</name>
</gene>
<keyword evidence="3" id="KW-1185">Reference proteome</keyword>
<feature type="transmembrane region" description="Helical" evidence="1">
    <location>
        <begin position="22"/>
        <end position="42"/>
    </location>
</feature>
<dbReference type="PATRIC" id="fig|1263870.3.peg.4495"/>
<evidence type="ECO:0000256" key="1">
    <source>
        <dbReference type="SAM" id="Phobius"/>
    </source>
</evidence>
<keyword evidence="1" id="KW-1133">Transmembrane helix</keyword>
<organism evidence="2 3">
    <name type="scientific">Rhodopirellula sallentina SM41</name>
    <dbReference type="NCBI Taxonomy" id="1263870"/>
    <lineage>
        <taxon>Bacteria</taxon>
        <taxon>Pseudomonadati</taxon>
        <taxon>Planctomycetota</taxon>
        <taxon>Planctomycetia</taxon>
        <taxon>Pirellulales</taxon>
        <taxon>Pirellulaceae</taxon>
        <taxon>Rhodopirellula</taxon>
    </lineage>
</organism>
<proteinExistence type="predicted"/>
<sequence>MRMRAKTVFITYDADWRLGADFVGSQVGFGIFVDVFLLPVFIRDVSI</sequence>
<comment type="caution">
    <text evidence="2">The sequence shown here is derived from an EMBL/GenBank/DDBJ whole genome shotgun (WGS) entry which is preliminary data.</text>
</comment>
<name>M5U8Z6_9BACT</name>
<keyword evidence="1" id="KW-0812">Transmembrane</keyword>
<dbReference type="AlphaFoldDB" id="M5U8Z6"/>
<keyword evidence="1" id="KW-0472">Membrane</keyword>